<gene>
    <name evidence="1" type="ORF">KUTeg_010694</name>
</gene>
<keyword evidence="2" id="KW-1185">Reference proteome</keyword>
<reference evidence="1 2" key="1">
    <citation type="submission" date="2022-12" db="EMBL/GenBank/DDBJ databases">
        <title>Chromosome-level genome of Tegillarca granosa.</title>
        <authorList>
            <person name="Kim J."/>
        </authorList>
    </citation>
    <scope>NUCLEOTIDE SEQUENCE [LARGE SCALE GENOMIC DNA]</scope>
    <source>
        <strain evidence="1">Teg-2019</strain>
        <tissue evidence="1">Adductor muscle</tissue>
    </source>
</reference>
<dbReference type="EMBL" id="JARBDR010000496">
    <property type="protein sequence ID" value="KAJ8311339.1"/>
    <property type="molecule type" value="Genomic_DNA"/>
</dbReference>
<proteinExistence type="predicted"/>
<dbReference type="Proteomes" id="UP001217089">
    <property type="component" value="Unassembled WGS sequence"/>
</dbReference>
<comment type="caution">
    <text evidence="1">The sequence shown here is derived from an EMBL/GenBank/DDBJ whole genome shotgun (WGS) entry which is preliminary data.</text>
</comment>
<protein>
    <submittedName>
        <fullName evidence="1">Uncharacterized protein</fullName>
    </submittedName>
</protein>
<organism evidence="1 2">
    <name type="scientific">Tegillarca granosa</name>
    <name type="common">Malaysian cockle</name>
    <name type="synonym">Anadara granosa</name>
    <dbReference type="NCBI Taxonomy" id="220873"/>
    <lineage>
        <taxon>Eukaryota</taxon>
        <taxon>Metazoa</taxon>
        <taxon>Spiralia</taxon>
        <taxon>Lophotrochozoa</taxon>
        <taxon>Mollusca</taxon>
        <taxon>Bivalvia</taxon>
        <taxon>Autobranchia</taxon>
        <taxon>Pteriomorphia</taxon>
        <taxon>Arcoida</taxon>
        <taxon>Arcoidea</taxon>
        <taxon>Arcidae</taxon>
        <taxon>Tegillarca</taxon>
    </lineage>
</organism>
<name>A0ABQ9F1Y0_TEGGR</name>
<evidence type="ECO:0000313" key="2">
    <source>
        <dbReference type="Proteomes" id="UP001217089"/>
    </source>
</evidence>
<evidence type="ECO:0000313" key="1">
    <source>
        <dbReference type="EMBL" id="KAJ8311339.1"/>
    </source>
</evidence>
<sequence>MKRWLSRPPPGNILLAEIKYFHCNFGINMCLFDWLHDTIRHEDRIYGEDVFGGHGRPKILAIDKC</sequence>
<accession>A0ABQ9F1Y0</accession>